<accession>U2DU33</accession>
<dbReference type="EMBL" id="AWSV01000108">
    <property type="protein sequence ID" value="ERI85142.1"/>
    <property type="molecule type" value="Genomic_DNA"/>
</dbReference>
<sequence>MEVKKTYNPDISKVLQFIQERGYFSGFDRYVYDNYEVEHALKVVEAIGKIRNPKFVIDDENRFAYENFIKWCHGDTTMKALNAITGEEQQGDIKRGIYIAGNTGSGKSWCLEVMLAYARAWGFQIKFSDDNAQRPLFWNINRADEICGEFSERGEIVRFKKMSIIGIQDFGQEPKETLYMGNRLNVLQQLLEYRGDRTDELTMITSNLRISSEILKEKYGDRVQSRLVEMCNYFEIKGKDRRKGI</sequence>
<evidence type="ECO:0000313" key="2">
    <source>
        <dbReference type="Proteomes" id="UP000016496"/>
    </source>
</evidence>
<dbReference type="AlphaFoldDB" id="U2DU33"/>
<comment type="caution">
    <text evidence="1">The sequence shown here is derived from an EMBL/GenBank/DDBJ whole genome shotgun (WGS) entry which is preliminary data.</text>
</comment>
<name>U2DU33_9BACE</name>
<protein>
    <submittedName>
        <fullName evidence="1">Uncharacterized protein</fullName>
    </submittedName>
</protein>
<dbReference type="HOGENOM" id="CLU_1131828_0_0_10"/>
<gene>
    <name evidence="1" type="ORF">HMPREF1981_02029</name>
</gene>
<proteinExistence type="predicted"/>
<organism evidence="1 2">
    <name type="scientific">Bacteroides pyogenes F0041</name>
    <dbReference type="NCBI Taxonomy" id="1321819"/>
    <lineage>
        <taxon>Bacteria</taxon>
        <taxon>Pseudomonadati</taxon>
        <taxon>Bacteroidota</taxon>
        <taxon>Bacteroidia</taxon>
        <taxon>Bacteroidales</taxon>
        <taxon>Bacteroidaceae</taxon>
        <taxon>Bacteroides</taxon>
    </lineage>
</organism>
<dbReference type="OrthoDB" id="835620at2"/>
<reference evidence="1 2" key="1">
    <citation type="submission" date="2013-08" db="EMBL/GenBank/DDBJ databases">
        <authorList>
            <person name="Weinstock G."/>
            <person name="Sodergren E."/>
            <person name="Wylie T."/>
            <person name="Fulton L."/>
            <person name="Fulton R."/>
            <person name="Fronick C."/>
            <person name="O'Laughlin M."/>
            <person name="Godfrey J."/>
            <person name="Miner T."/>
            <person name="Herter B."/>
            <person name="Appelbaum E."/>
            <person name="Cordes M."/>
            <person name="Lek S."/>
            <person name="Wollam A."/>
            <person name="Pepin K.H."/>
            <person name="Palsikar V.B."/>
            <person name="Mitreva M."/>
            <person name="Wilson R.K."/>
        </authorList>
    </citation>
    <scope>NUCLEOTIDE SEQUENCE [LARGE SCALE GENOMIC DNA]</scope>
    <source>
        <strain evidence="1 2">F0041</strain>
    </source>
</reference>
<dbReference type="PATRIC" id="fig|1321819.3.peg.1869"/>
<dbReference type="Gene3D" id="3.40.50.300">
    <property type="entry name" value="P-loop containing nucleotide triphosphate hydrolases"/>
    <property type="match status" value="1"/>
</dbReference>
<dbReference type="InterPro" id="IPR027417">
    <property type="entry name" value="P-loop_NTPase"/>
</dbReference>
<dbReference type="RefSeq" id="WP_021645527.1">
    <property type="nucleotide sequence ID" value="NZ_KE993110.1"/>
</dbReference>
<dbReference type="Proteomes" id="UP000016496">
    <property type="component" value="Unassembled WGS sequence"/>
</dbReference>
<evidence type="ECO:0000313" key="1">
    <source>
        <dbReference type="EMBL" id="ERI85142.1"/>
    </source>
</evidence>